<dbReference type="EMBL" id="JAIWQS010000002">
    <property type="protein sequence ID" value="KAJ8772636.1"/>
    <property type="molecule type" value="Genomic_DNA"/>
</dbReference>
<protein>
    <submittedName>
        <fullName evidence="2">Uncharacterized protein</fullName>
    </submittedName>
</protein>
<evidence type="ECO:0000313" key="3">
    <source>
        <dbReference type="Proteomes" id="UP001159364"/>
    </source>
</evidence>
<feature type="region of interest" description="Disordered" evidence="1">
    <location>
        <begin position="1"/>
        <end position="22"/>
    </location>
</feature>
<dbReference type="AlphaFoldDB" id="A0AAV8U1F0"/>
<accession>A0AAV8U1F0</accession>
<name>A0AAV8U1F0_9ROSI</name>
<evidence type="ECO:0000256" key="1">
    <source>
        <dbReference type="SAM" id="MobiDB-lite"/>
    </source>
</evidence>
<proteinExistence type="predicted"/>
<sequence>MEQQQQLIRRTSEDHQESAVSDSLLPLESSPYLKYTDLVDYKQNAYGTHGHLQVKPRQGGGATKGPTLSGSNSAVQKALSDHTAWKTIASLCILCFHFN</sequence>
<dbReference type="InterPro" id="IPR018930">
    <property type="entry name" value="LEA-18"/>
</dbReference>
<evidence type="ECO:0000313" key="2">
    <source>
        <dbReference type="EMBL" id="KAJ8772636.1"/>
    </source>
</evidence>
<dbReference type="Proteomes" id="UP001159364">
    <property type="component" value="Linkage Group LG02"/>
</dbReference>
<comment type="caution">
    <text evidence="2">The sequence shown here is derived from an EMBL/GenBank/DDBJ whole genome shotgun (WGS) entry which is preliminary data.</text>
</comment>
<gene>
    <name evidence="2" type="ORF">K2173_027813</name>
</gene>
<keyword evidence="3" id="KW-1185">Reference proteome</keyword>
<organism evidence="2 3">
    <name type="scientific">Erythroxylum novogranatense</name>
    <dbReference type="NCBI Taxonomy" id="1862640"/>
    <lineage>
        <taxon>Eukaryota</taxon>
        <taxon>Viridiplantae</taxon>
        <taxon>Streptophyta</taxon>
        <taxon>Embryophyta</taxon>
        <taxon>Tracheophyta</taxon>
        <taxon>Spermatophyta</taxon>
        <taxon>Magnoliopsida</taxon>
        <taxon>eudicotyledons</taxon>
        <taxon>Gunneridae</taxon>
        <taxon>Pentapetalae</taxon>
        <taxon>rosids</taxon>
        <taxon>fabids</taxon>
        <taxon>Malpighiales</taxon>
        <taxon>Erythroxylaceae</taxon>
        <taxon>Erythroxylum</taxon>
    </lineage>
</organism>
<feature type="region of interest" description="Disordered" evidence="1">
    <location>
        <begin position="51"/>
        <end position="73"/>
    </location>
</feature>
<reference evidence="2 3" key="1">
    <citation type="submission" date="2021-09" db="EMBL/GenBank/DDBJ databases">
        <title>Genomic insights and catalytic innovation underlie evolution of tropane alkaloids biosynthesis.</title>
        <authorList>
            <person name="Wang Y.-J."/>
            <person name="Tian T."/>
            <person name="Huang J.-P."/>
            <person name="Huang S.-X."/>
        </authorList>
    </citation>
    <scope>NUCLEOTIDE SEQUENCE [LARGE SCALE GENOMIC DNA]</scope>
    <source>
        <strain evidence="2">KIB-2018</strain>
        <tissue evidence="2">Leaf</tissue>
    </source>
</reference>
<dbReference type="Pfam" id="PF10714">
    <property type="entry name" value="LEA_6"/>
    <property type="match status" value="1"/>
</dbReference>